<feature type="transmembrane region" description="Helical" evidence="6">
    <location>
        <begin position="266"/>
        <end position="286"/>
    </location>
</feature>
<keyword evidence="3 6" id="KW-1133">Transmembrane helix</keyword>
<dbReference type="Pfam" id="PF20684">
    <property type="entry name" value="Fung_rhodopsin"/>
    <property type="match status" value="1"/>
</dbReference>
<keyword evidence="9" id="KW-1185">Reference proteome</keyword>
<evidence type="ECO:0000256" key="3">
    <source>
        <dbReference type="ARBA" id="ARBA00022989"/>
    </source>
</evidence>
<dbReference type="InterPro" id="IPR052337">
    <property type="entry name" value="SAT4-like"/>
</dbReference>
<feature type="transmembrane region" description="Helical" evidence="6">
    <location>
        <begin position="111"/>
        <end position="135"/>
    </location>
</feature>
<evidence type="ECO:0000313" key="9">
    <source>
        <dbReference type="Proteomes" id="UP000250140"/>
    </source>
</evidence>
<keyword evidence="4 6" id="KW-0472">Membrane</keyword>
<evidence type="ECO:0000259" key="7">
    <source>
        <dbReference type="Pfam" id="PF20684"/>
    </source>
</evidence>
<name>A0A8E2F249_9PEZI</name>
<evidence type="ECO:0000256" key="4">
    <source>
        <dbReference type="ARBA" id="ARBA00023136"/>
    </source>
</evidence>
<comment type="similarity">
    <text evidence="5">Belongs to the SAT4 family.</text>
</comment>
<sequence length="290" mass="31902">LEGPALAPPPGIVPNFTGPPNQDALGYALLITGLSLSVIAVVIRLYAKIFCVKVRDRRLYVDSGVYAGCQYFIIRVLQFPGIYVYQWNIRLKDLSGILYVSSTGSGSSHEALTSLGISVLAPLCTQGILLEWIHLSAPRGLRNTSFWTYHVTIWINVMFYIACTIVEIFGCHPREKFWNKLILGGSCVNLQAVILASSVLNFVSDLIVLALPQKTIWSLQMSLRKKVDVSAIFAIGIFGCVCGTVRMIHSIKLLSSDDVTYTLSPVGLWCVVEITSEFLIFCIPSIPKAV</sequence>
<dbReference type="PANTHER" id="PTHR33048">
    <property type="entry name" value="PTH11-LIKE INTEGRAL MEMBRANE PROTEIN (AFU_ORTHOLOGUE AFUA_5G11245)"/>
    <property type="match status" value="1"/>
</dbReference>
<reference evidence="8 9" key="1">
    <citation type="journal article" date="2016" name="Nat. Commun.">
        <title>Ectomycorrhizal ecology is imprinted in the genome of the dominant symbiotic fungus Cenococcum geophilum.</title>
        <authorList>
            <consortium name="DOE Joint Genome Institute"/>
            <person name="Peter M."/>
            <person name="Kohler A."/>
            <person name="Ohm R.A."/>
            <person name="Kuo A."/>
            <person name="Krutzmann J."/>
            <person name="Morin E."/>
            <person name="Arend M."/>
            <person name="Barry K.W."/>
            <person name="Binder M."/>
            <person name="Choi C."/>
            <person name="Clum A."/>
            <person name="Copeland A."/>
            <person name="Grisel N."/>
            <person name="Haridas S."/>
            <person name="Kipfer T."/>
            <person name="LaButti K."/>
            <person name="Lindquist E."/>
            <person name="Lipzen A."/>
            <person name="Maire R."/>
            <person name="Meier B."/>
            <person name="Mihaltcheva S."/>
            <person name="Molinier V."/>
            <person name="Murat C."/>
            <person name="Poggeler S."/>
            <person name="Quandt C.A."/>
            <person name="Sperisen C."/>
            <person name="Tritt A."/>
            <person name="Tisserant E."/>
            <person name="Crous P.W."/>
            <person name="Henrissat B."/>
            <person name="Nehls U."/>
            <person name="Egli S."/>
            <person name="Spatafora J.W."/>
            <person name="Grigoriev I.V."/>
            <person name="Martin F.M."/>
        </authorList>
    </citation>
    <scope>NUCLEOTIDE SEQUENCE [LARGE SCALE GENOMIC DNA]</scope>
    <source>
        <strain evidence="8 9">CBS 207.34</strain>
    </source>
</reference>
<gene>
    <name evidence="8" type="ORF">AOQ84DRAFT_266597</name>
</gene>
<feature type="non-terminal residue" evidence="8">
    <location>
        <position position="290"/>
    </location>
</feature>
<feature type="transmembrane region" description="Helical" evidence="6">
    <location>
        <begin position="24"/>
        <end position="47"/>
    </location>
</feature>
<feature type="non-terminal residue" evidence="8">
    <location>
        <position position="1"/>
    </location>
</feature>
<dbReference type="GO" id="GO:0016020">
    <property type="term" value="C:membrane"/>
    <property type="evidence" value="ECO:0007669"/>
    <property type="project" value="UniProtKB-SubCell"/>
</dbReference>
<protein>
    <recommendedName>
        <fullName evidence="7">Rhodopsin domain-containing protein</fullName>
    </recommendedName>
</protein>
<feature type="domain" description="Rhodopsin" evidence="7">
    <location>
        <begin position="147"/>
        <end position="286"/>
    </location>
</feature>
<evidence type="ECO:0000256" key="6">
    <source>
        <dbReference type="SAM" id="Phobius"/>
    </source>
</evidence>
<keyword evidence="2 6" id="KW-0812">Transmembrane</keyword>
<dbReference type="InterPro" id="IPR049326">
    <property type="entry name" value="Rhodopsin_dom_fungi"/>
</dbReference>
<evidence type="ECO:0000256" key="1">
    <source>
        <dbReference type="ARBA" id="ARBA00004141"/>
    </source>
</evidence>
<accession>A0A8E2F249</accession>
<evidence type="ECO:0000256" key="2">
    <source>
        <dbReference type="ARBA" id="ARBA00022692"/>
    </source>
</evidence>
<comment type="subcellular location">
    <subcellularLocation>
        <location evidence="1">Membrane</location>
        <topology evidence="1">Multi-pass membrane protein</topology>
    </subcellularLocation>
</comment>
<evidence type="ECO:0000313" key="8">
    <source>
        <dbReference type="EMBL" id="OCL08895.1"/>
    </source>
</evidence>
<feature type="transmembrane region" description="Helical" evidence="6">
    <location>
        <begin position="59"/>
        <end position="85"/>
    </location>
</feature>
<dbReference type="EMBL" id="KV749561">
    <property type="protein sequence ID" value="OCL08895.1"/>
    <property type="molecule type" value="Genomic_DNA"/>
</dbReference>
<dbReference type="OrthoDB" id="4682787at2759"/>
<dbReference type="PANTHER" id="PTHR33048:SF160">
    <property type="entry name" value="SAT4 FAMILY MEMBRANE PROTEIN"/>
    <property type="match status" value="1"/>
</dbReference>
<proteinExistence type="inferred from homology"/>
<feature type="transmembrane region" description="Helical" evidence="6">
    <location>
        <begin position="232"/>
        <end position="254"/>
    </location>
</feature>
<feature type="transmembrane region" description="Helical" evidence="6">
    <location>
        <begin position="190"/>
        <end position="211"/>
    </location>
</feature>
<evidence type="ECO:0000256" key="5">
    <source>
        <dbReference type="ARBA" id="ARBA00038359"/>
    </source>
</evidence>
<feature type="transmembrane region" description="Helical" evidence="6">
    <location>
        <begin position="147"/>
        <end position="170"/>
    </location>
</feature>
<dbReference type="AlphaFoldDB" id="A0A8E2F249"/>
<dbReference type="Proteomes" id="UP000250140">
    <property type="component" value="Unassembled WGS sequence"/>
</dbReference>
<organism evidence="8 9">
    <name type="scientific">Glonium stellatum</name>
    <dbReference type="NCBI Taxonomy" id="574774"/>
    <lineage>
        <taxon>Eukaryota</taxon>
        <taxon>Fungi</taxon>
        <taxon>Dikarya</taxon>
        <taxon>Ascomycota</taxon>
        <taxon>Pezizomycotina</taxon>
        <taxon>Dothideomycetes</taxon>
        <taxon>Pleosporomycetidae</taxon>
        <taxon>Gloniales</taxon>
        <taxon>Gloniaceae</taxon>
        <taxon>Glonium</taxon>
    </lineage>
</organism>